<dbReference type="Proteomes" id="UP001469553">
    <property type="component" value="Unassembled WGS sequence"/>
</dbReference>
<proteinExistence type="predicted"/>
<name>A0ABV0YY60_9TELE</name>
<comment type="caution">
    <text evidence="2">The sequence shown here is derived from an EMBL/GenBank/DDBJ whole genome shotgun (WGS) entry which is preliminary data.</text>
</comment>
<gene>
    <name evidence="2" type="ORF">AMECASPLE_004190</name>
</gene>
<evidence type="ECO:0000313" key="2">
    <source>
        <dbReference type="EMBL" id="MEQ2298340.1"/>
    </source>
</evidence>
<evidence type="ECO:0000256" key="1">
    <source>
        <dbReference type="SAM" id="MobiDB-lite"/>
    </source>
</evidence>
<accession>A0ABV0YY60</accession>
<reference evidence="2 3" key="1">
    <citation type="submission" date="2021-06" db="EMBL/GenBank/DDBJ databases">
        <authorList>
            <person name="Palmer J.M."/>
        </authorList>
    </citation>
    <scope>NUCLEOTIDE SEQUENCE [LARGE SCALE GENOMIC DNA]</scope>
    <source>
        <strain evidence="2 3">AS_MEX2019</strain>
        <tissue evidence="2">Muscle</tissue>
    </source>
</reference>
<evidence type="ECO:0000313" key="3">
    <source>
        <dbReference type="Proteomes" id="UP001469553"/>
    </source>
</evidence>
<organism evidence="2 3">
    <name type="scientific">Ameca splendens</name>
    <dbReference type="NCBI Taxonomy" id="208324"/>
    <lineage>
        <taxon>Eukaryota</taxon>
        <taxon>Metazoa</taxon>
        <taxon>Chordata</taxon>
        <taxon>Craniata</taxon>
        <taxon>Vertebrata</taxon>
        <taxon>Euteleostomi</taxon>
        <taxon>Actinopterygii</taxon>
        <taxon>Neopterygii</taxon>
        <taxon>Teleostei</taxon>
        <taxon>Neoteleostei</taxon>
        <taxon>Acanthomorphata</taxon>
        <taxon>Ovalentaria</taxon>
        <taxon>Atherinomorphae</taxon>
        <taxon>Cyprinodontiformes</taxon>
        <taxon>Goodeidae</taxon>
        <taxon>Ameca</taxon>
    </lineage>
</organism>
<feature type="region of interest" description="Disordered" evidence="1">
    <location>
        <begin position="1"/>
        <end position="20"/>
    </location>
</feature>
<sequence>MVPSDRGGGETGILKKKPGVTRAKPLDSICRFHRSRGEGDGWGWPWGESETGGPNPHQLVLQPASGGSRGNFPVSSSSWRIYELGQPEDQQEKREGICQQKESRRE</sequence>
<dbReference type="EMBL" id="JAHRIP010047200">
    <property type="protein sequence ID" value="MEQ2298340.1"/>
    <property type="molecule type" value="Genomic_DNA"/>
</dbReference>
<feature type="compositionally biased region" description="Basic and acidic residues" evidence="1">
    <location>
        <begin position="90"/>
        <end position="106"/>
    </location>
</feature>
<protein>
    <submittedName>
        <fullName evidence="2">Uncharacterized protein</fullName>
    </submittedName>
</protein>
<feature type="region of interest" description="Disordered" evidence="1">
    <location>
        <begin position="34"/>
        <end position="106"/>
    </location>
</feature>
<keyword evidence="3" id="KW-1185">Reference proteome</keyword>